<dbReference type="VEuPathDB" id="FungiDB:RhiirFUN_012133"/>
<dbReference type="InterPro" id="IPR011333">
    <property type="entry name" value="SKP1/BTB/POZ_sf"/>
</dbReference>
<dbReference type="InterPro" id="IPR051481">
    <property type="entry name" value="BTB-POZ/Galectin-3-binding"/>
</dbReference>
<dbReference type="SMART" id="SM00225">
    <property type="entry name" value="BTB"/>
    <property type="match status" value="1"/>
</dbReference>
<dbReference type="Proteomes" id="UP000233469">
    <property type="component" value="Unassembled WGS sequence"/>
</dbReference>
<evidence type="ECO:0000259" key="1">
    <source>
        <dbReference type="PROSITE" id="PS50097"/>
    </source>
</evidence>
<accession>A0A2N1P4C5</accession>
<sequence length="342" mass="39252">MSSEILLLARLSKNFENLLLNSDNNHDMIINVGNESNCKTFYAHSLILSSQSEYFQTALSSDWIKKDGDKIIFDKPNVSPINFDIILKHLYCGTVSLNELTTSELLDLLSSTDEFMLPELMNFTESHLLSIADSWIKSDLIKIYLFVRKFLECKNLQEFCVEKICENPESLFNSDDFINLSEEILINLLKRDYIKMKEVKIWEYVINWGTHKCSNNLSKKNVNEWKKENFDELWEIVKNLVELIRFNEISSESFSNAVRPYSLMFSREMYENLLWNYIKPQQTNKSPRNKKLQPAVGGVGFGQTTQPAAGGFGFGQTTQPAAGGFGFSSTQPSGFGFGNRRR</sequence>
<dbReference type="EMBL" id="LLXL01000002">
    <property type="protein sequence ID" value="PKK80998.1"/>
    <property type="molecule type" value="Genomic_DNA"/>
</dbReference>
<gene>
    <name evidence="2" type="ORF">RhiirC2_767522</name>
</gene>
<reference evidence="2 3" key="2">
    <citation type="submission" date="2017-10" db="EMBL/GenBank/DDBJ databases">
        <title>Extensive intraspecific genome diversity in a model arbuscular mycorrhizal fungus.</title>
        <authorList>
            <person name="Chen E.C.H."/>
            <person name="Morin E."/>
            <person name="Baudet D."/>
            <person name="Noel J."/>
            <person name="Ndikumana S."/>
            <person name="Charron P."/>
            <person name="St-Onge C."/>
            <person name="Giorgi J."/>
            <person name="Grigoriev I.V."/>
            <person name="Roux C."/>
            <person name="Martin F.M."/>
            <person name="Corradi N."/>
        </authorList>
    </citation>
    <scope>NUCLEOTIDE SEQUENCE [LARGE SCALE GENOMIC DNA]</scope>
    <source>
        <strain evidence="2 3">C2</strain>
    </source>
</reference>
<protein>
    <recommendedName>
        <fullName evidence="1">BTB domain-containing protein</fullName>
    </recommendedName>
</protein>
<feature type="domain" description="BTB" evidence="1">
    <location>
        <begin position="26"/>
        <end position="99"/>
    </location>
</feature>
<dbReference type="InterPro" id="IPR000210">
    <property type="entry name" value="BTB/POZ_dom"/>
</dbReference>
<proteinExistence type="predicted"/>
<dbReference type="SMART" id="SM00875">
    <property type="entry name" value="BACK"/>
    <property type="match status" value="1"/>
</dbReference>
<dbReference type="Gene3D" id="1.25.40.420">
    <property type="match status" value="1"/>
</dbReference>
<dbReference type="InterPro" id="IPR011705">
    <property type="entry name" value="BACK"/>
</dbReference>
<dbReference type="SUPFAM" id="SSF54695">
    <property type="entry name" value="POZ domain"/>
    <property type="match status" value="1"/>
</dbReference>
<evidence type="ECO:0000313" key="2">
    <source>
        <dbReference type="EMBL" id="PKK80998.1"/>
    </source>
</evidence>
<dbReference type="VEuPathDB" id="FungiDB:FUN_014958"/>
<name>A0A2N1P4C5_9GLOM</name>
<dbReference type="PROSITE" id="PS50097">
    <property type="entry name" value="BTB"/>
    <property type="match status" value="1"/>
</dbReference>
<dbReference type="Pfam" id="PF07707">
    <property type="entry name" value="BACK"/>
    <property type="match status" value="1"/>
</dbReference>
<evidence type="ECO:0000313" key="3">
    <source>
        <dbReference type="Proteomes" id="UP000233469"/>
    </source>
</evidence>
<reference evidence="2 3" key="1">
    <citation type="submission" date="2016-04" db="EMBL/GenBank/DDBJ databases">
        <title>Genome analyses suggest a sexual origin of heterokaryosis in a supposedly ancient asexual fungus.</title>
        <authorList>
            <person name="Ropars J."/>
            <person name="Sedzielewska K."/>
            <person name="Noel J."/>
            <person name="Charron P."/>
            <person name="Farinelli L."/>
            <person name="Marton T."/>
            <person name="Kruger M."/>
            <person name="Pelin A."/>
            <person name="Brachmann A."/>
            <person name="Corradi N."/>
        </authorList>
    </citation>
    <scope>NUCLEOTIDE SEQUENCE [LARGE SCALE GENOMIC DNA]</scope>
    <source>
        <strain evidence="2 3">C2</strain>
    </source>
</reference>
<dbReference type="VEuPathDB" id="FungiDB:RhiirA1_408477"/>
<dbReference type="AlphaFoldDB" id="A0A2N1P4C5"/>
<dbReference type="Gene3D" id="3.30.710.10">
    <property type="entry name" value="Potassium Channel Kv1.1, Chain A"/>
    <property type="match status" value="1"/>
</dbReference>
<dbReference type="PANTHER" id="PTHR24410">
    <property type="entry name" value="HL07962P-RELATED"/>
    <property type="match status" value="1"/>
</dbReference>
<dbReference type="PANTHER" id="PTHR24410:SF23">
    <property type="entry name" value="BTB DOMAIN-CONTAINING PROTEIN-RELATED"/>
    <property type="match status" value="1"/>
</dbReference>
<comment type="caution">
    <text evidence="2">The sequence shown here is derived from an EMBL/GenBank/DDBJ whole genome shotgun (WGS) entry which is preliminary data.</text>
</comment>
<organism evidence="2 3">
    <name type="scientific">Rhizophagus irregularis</name>
    <dbReference type="NCBI Taxonomy" id="588596"/>
    <lineage>
        <taxon>Eukaryota</taxon>
        <taxon>Fungi</taxon>
        <taxon>Fungi incertae sedis</taxon>
        <taxon>Mucoromycota</taxon>
        <taxon>Glomeromycotina</taxon>
        <taxon>Glomeromycetes</taxon>
        <taxon>Glomerales</taxon>
        <taxon>Glomeraceae</taxon>
        <taxon>Rhizophagus</taxon>
    </lineage>
</organism>
<dbReference type="CDD" id="cd18186">
    <property type="entry name" value="BTB_POZ_ZBTB_KLHL-like"/>
    <property type="match status" value="1"/>
</dbReference>
<dbReference type="Pfam" id="PF00651">
    <property type="entry name" value="BTB"/>
    <property type="match status" value="1"/>
</dbReference>